<keyword evidence="5 7" id="KW-1133">Transmembrane helix</keyword>
<feature type="transmembrane region" description="Helical" evidence="7">
    <location>
        <begin position="248"/>
        <end position="267"/>
    </location>
</feature>
<evidence type="ECO:0000256" key="7">
    <source>
        <dbReference type="SAM" id="Phobius"/>
    </source>
</evidence>
<feature type="transmembrane region" description="Helical" evidence="7">
    <location>
        <begin position="7"/>
        <end position="24"/>
    </location>
</feature>
<dbReference type="PANTHER" id="PTHR32322:SF18">
    <property type="entry name" value="S-ADENOSYLMETHIONINE_S-ADENOSYLHOMOCYSTEINE TRANSPORTER"/>
    <property type="match status" value="1"/>
</dbReference>
<dbReference type="InterPro" id="IPR037185">
    <property type="entry name" value="EmrE-like"/>
</dbReference>
<evidence type="ECO:0000313" key="10">
    <source>
        <dbReference type="Proteomes" id="UP000076603"/>
    </source>
</evidence>
<comment type="subcellular location">
    <subcellularLocation>
        <location evidence="1">Cell membrane</location>
        <topology evidence="1">Multi-pass membrane protein</topology>
    </subcellularLocation>
</comment>
<protein>
    <submittedName>
        <fullName evidence="9">Putative inner membrane transporter YhbE</fullName>
    </submittedName>
</protein>
<dbReference type="GO" id="GO:0005886">
    <property type="term" value="C:plasma membrane"/>
    <property type="evidence" value="ECO:0007669"/>
    <property type="project" value="UniProtKB-SubCell"/>
</dbReference>
<dbReference type="OrthoDB" id="9799821at2"/>
<feature type="transmembrane region" description="Helical" evidence="7">
    <location>
        <begin position="128"/>
        <end position="151"/>
    </location>
</feature>
<comment type="similarity">
    <text evidence="2">Belongs to the EamA transporter family.</text>
</comment>
<feature type="domain" description="EamA" evidence="8">
    <location>
        <begin position="154"/>
        <end position="288"/>
    </location>
</feature>
<evidence type="ECO:0000256" key="6">
    <source>
        <dbReference type="ARBA" id="ARBA00023136"/>
    </source>
</evidence>
<evidence type="ECO:0000256" key="5">
    <source>
        <dbReference type="ARBA" id="ARBA00022989"/>
    </source>
</evidence>
<dbReference type="Proteomes" id="UP000076603">
    <property type="component" value="Unassembled WGS sequence"/>
</dbReference>
<evidence type="ECO:0000313" key="9">
    <source>
        <dbReference type="EMBL" id="KZL92108.1"/>
    </source>
</evidence>
<feature type="domain" description="EamA" evidence="8">
    <location>
        <begin position="6"/>
        <end position="139"/>
    </location>
</feature>
<gene>
    <name evidence="9" type="primary">yhbE_1</name>
    <name evidence="9" type="ORF">CLMAG_19140</name>
</gene>
<keyword evidence="4 7" id="KW-0812">Transmembrane</keyword>
<feature type="transmembrane region" description="Helical" evidence="7">
    <location>
        <begin position="66"/>
        <end position="89"/>
    </location>
</feature>
<dbReference type="InterPro" id="IPR050638">
    <property type="entry name" value="AA-Vitamin_Transporters"/>
</dbReference>
<accession>A0A161WYE6</accession>
<feature type="transmembrane region" description="Helical" evidence="7">
    <location>
        <begin position="157"/>
        <end position="173"/>
    </location>
</feature>
<comment type="caution">
    <text evidence="9">The sequence shown here is derived from an EMBL/GenBank/DDBJ whole genome shotgun (WGS) entry which is preliminary data.</text>
</comment>
<keyword evidence="6 7" id="KW-0472">Membrane</keyword>
<dbReference type="RefSeq" id="WP_066621361.1">
    <property type="nucleotide sequence ID" value="NZ_FQXL01000004.1"/>
</dbReference>
<dbReference type="Pfam" id="PF00892">
    <property type="entry name" value="EamA"/>
    <property type="match status" value="2"/>
</dbReference>
<dbReference type="InterPro" id="IPR000620">
    <property type="entry name" value="EamA_dom"/>
</dbReference>
<dbReference type="PATRIC" id="fig|1121326.3.peg.1904"/>
<keyword evidence="3" id="KW-1003">Cell membrane</keyword>
<proteinExistence type="inferred from homology"/>
<evidence type="ECO:0000256" key="3">
    <source>
        <dbReference type="ARBA" id="ARBA00022475"/>
    </source>
</evidence>
<name>A0A161WYE6_9CLOT</name>
<evidence type="ECO:0000259" key="8">
    <source>
        <dbReference type="Pfam" id="PF00892"/>
    </source>
</evidence>
<dbReference type="PANTHER" id="PTHR32322">
    <property type="entry name" value="INNER MEMBRANE TRANSPORTER"/>
    <property type="match status" value="1"/>
</dbReference>
<sequence length="292" mass="32978">MSEGKIYFLMILTTIFWAGAFIAAKLSITFIPAFTLTFLRFSIASIILYFVIIYKEKQVYKLKKKDIPVFLFTGIIGMFGYHVLFFTAVKYTTAINSSIIGASNPIITTILCIMFLRDKITYKRFLGIILSFIGVFLTITNANLSAISNIGFNKGDLLMLIAVLFWAAYSVYSKKVMTNYSPITLTFYSFVFCSIFLIPFVAYENPIKFMSKVPYYSYVAVIYMSIFPSVIGYLVQQMAIKEIGPSKTSIFINLVPVFSIILSVLILGETATLIKLFTTFLIIVGVYICQKS</sequence>
<reference evidence="9 10" key="1">
    <citation type="submission" date="2016-04" db="EMBL/GenBank/DDBJ databases">
        <title>Genome sequence of Clostridium magnum DSM 2767.</title>
        <authorList>
            <person name="Poehlein A."/>
            <person name="Uhlig R."/>
            <person name="Fischer R."/>
            <person name="Bahl H."/>
            <person name="Daniel R."/>
        </authorList>
    </citation>
    <scope>NUCLEOTIDE SEQUENCE [LARGE SCALE GENOMIC DNA]</scope>
    <source>
        <strain evidence="9 10">DSM 2767</strain>
    </source>
</reference>
<dbReference type="AlphaFoldDB" id="A0A161WYE6"/>
<organism evidence="9 10">
    <name type="scientific">Clostridium magnum DSM 2767</name>
    <dbReference type="NCBI Taxonomy" id="1121326"/>
    <lineage>
        <taxon>Bacteria</taxon>
        <taxon>Bacillati</taxon>
        <taxon>Bacillota</taxon>
        <taxon>Clostridia</taxon>
        <taxon>Eubacteriales</taxon>
        <taxon>Clostridiaceae</taxon>
        <taxon>Clostridium</taxon>
    </lineage>
</organism>
<feature type="transmembrane region" description="Helical" evidence="7">
    <location>
        <begin position="215"/>
        <end position="236"/>
    </location>
</feature>
<feature type="transmembrane region" description="Helical" evidence="7">
    <location>
        <begin position="95"/>
        <end position="116"/>
    </location>
</feature>
<evidence type="ECO:0000256" key="4">
    <source>
        <dbReference type="ARBA" id="ARBA00022692"/>
    </source>
</evidence>
<evidence type="ECO:0000256" key="2">
    <source>
        <dbReference type="ARBA" id="ARBA00007362"/>
    </source>
</evidence>
<keyword evidence="10" id="KW-1185">Reference proteome</keyword>
<feature type="transmembrane region" description="Helical" evidence="7">
    <location>
        <begin position="185"/>
        <end position="203"/>
    </location>
</feature>
<feature type="transmembrane region" description="Helical" evidence="7">
    <location>
        <begin position="30"/>
        <end position="54"/>
    </location>
</feature>
<dbReference type="EMBL" id="LWAE01000002">
    <property type="protein sequence ID" value="KZL92108.1"/>
    <property type="molecule type" value="Genomic_DNA"/>
</dbReference>
<dbReference type="SUPFAM" id="SSF103481">
    <property type="entry name" value="Multidrug resistance efflux transporter EmrE"/>
    <property type="match status" value="2"/>
</dbReference>
<feature type="transmembrane region" description="Helical" evidence="7">
    <location>
        <begin position="273"/>
        <end position="289"/>
    </location>
</feature>
<evidence type="ECO:0000256" key="1">
    <source>
        <dbReference type="ARBA" id="ARBA00004651"/>
    </source>
</evidence>